<dbReference type="InterPro" id="IPR010982">
    <property type="entry name" value="Lambda_DNA-bd_dom_sf"/>
</dbReference>
<dbReference type="InterPro" id="IPR031856">
    <property type="entry name" value="YdaS_toxin-like"/>
</dbReference>
<dbReference type="OrthoDB" id="6446140at2"/>
<name>A0A0X4EWK6_9ENTR</name>
<dbReference type="Gene3D" id="1.10.260.40">
    <property type="entry name" value="lambda repressor-like DNA-binding domains"/>
    <property type="match status" value="1"/>
</dbReference>
<protein>
    <recommendedName>
        <fullName evidence="3">XRE family transcriptional regulator</fullName>
    </recommendedName>
</protein>
<evidence type="ECO:0000313" key="2">
    <source>
        <dbReference type="Proteomes" id="UP000064715"/>
    </source>
</evidence>
<dbReference type="Pfam" id="PF15943">
    <property type="entry name" value="YdaS_toxin"/>
    <property type="match status" value="1"/>
</dbReference>
<accession>A0A0X4EWK6</accession>
<organism evidence="1 2">
    <name type="scientific">Enterobacter genomosp. O</name>
    <dbReference type="NCBI Taxonomy" id="2364150"/>
    <lineage>
        <taxon>Bacteria</taxon>
        <taxon>Pseudomonadati</taxon>
        <taxon>Pseudomonadota</taxon>
        <taxon>Gammaproteobacteria</taxon>
        <taxon>Enterobacterales</taxon>
        <taxon>Enterobacteriaceae</taxon>
        <taxon>Enterobacter</taxon>
        <taxon>Enterobacter cloacae complex</taxon>
        <taxon>Enterobacter cloacae complex clade O</taxon>
    </lineage>
</organism>
<evidence type="ECO:0008006" key="3">
    <source>
        <dbReference type="Google" id="ProtNLM"/>
    </source>
</evidence>
<sequence length="85" mass="9539">MQLNDFLKAGGPKIRKALEQHLGISKSYLSQLATGRAAISPSRCIVIETFTDGKVSRSDMRPSDWAEIWPDYKPKNNTTVQEETD</sequence>
<dbReference type="EMBL" id="LRCR01000002">
    <property type="protein sequence ID" value="KUQ86084.1"/>
    <property type="molecule type" value="Genomic_DNA"/>
</dbReference>
<dbReference type="RefSeq" id="WP_059310210.1">
    <property type="nucleotide sequence ID" value="NZ_LRCR01000002.1"/>
</dbReference>
<dbReference type="AlphaFoldDB" id="A0A0X4EWK6"/>
<dbReference type="GO" id="GO:0003677">
    <property type="term" value="F:DNA binding"/>
    <property type="evidence" value="ECO:0007669"/>
    <property type="project" value="InterPro"/>
</dbReference>
<comment type="caution">
    <text evidence="1">The sequence shown here is derived from an EMBL/GenBank/DDBJ whole genome shotgun (WGS) entry which is preliminary data.</text>
</comment>
<evidence type="ECO:0000313" key="1">
    <source>
        <dbReference type="EMBL" id="KUQ86084.1"/>
    </source>
</evidence>
<dbReference type="SUPFAM" id="SSF47413">
    <property type="entry name" value="lambda repressor-like DNA-binding domains"/>
    <property type="match status" value="1"/>
</dbReference>
<gene>
    <name evidence="1" type="ORF">AWI28_09060</name>
</gene>
<reference evidence="2" key="1">
    <citation type="submission" date="2016-01" db="EMBL/GenBank/DDBJ databases">
        <title>WGS of SAMN04407783.</title>
        <authorList>
            <person name="Adams M."/>
            <person name="Sutton G."/>
            <person name="Nelson K."/>
            <person name="Thaden J."/>
            <person name="Fowler V."/>
            <person name="Mccorrison J."/>
            <person name="Sanka R."/>
            <person name="Brinkac L."/>
            <person name="Nierman W."/>
        </authorList>
    </citation>
    <scope>NUCLEOTIDE SEQUENCE [LARGE SCALE GENOMIC DNA]</scope>
    <source>
        <strain evidence="2">GN04363</strain>
    </source>
</reference>
<dbReference type="Proteomes" id="UP000064715">
    <property type="component" value="Unassembled WGS sequence"/>
</dbReference>
<keyword evidence="2" id="KW-1185">Reference proteome</keyword>
<proteinExistence type="predicted"/>